<proteinExistence type="predicted"/>
<gene>
    <name evidence="3" type="ORF">HRV97_09075</name>
</gene>
<feature type="domain" description="Terminase large subunit gp17-like C-terminal" evidence="2">
    <location>
        <begin position="286"/>
        <end position="434"/>
    </location>
</feature>
<evidence type="ECO:0000259" key="2">
    <source>
        <dbReference type="Pfam" id="PF17289"/>
    </source>
</evidence>
<reference evidence="3 4" key="1">
    <citation type="submission" date="2020-06" db="EMBL/GenBank/DDBJ databases">
        <title>Sphingomonas hominis sp. nov., a member of the Sphingomonas, isolated from the hair of a 22-year-old girl.</title>
        <authorList>
            <person name="Zhang D.-F."/>
            <person name="Cui X.-W."/>
        </authorList>
    </citation>
    <scope>NUCLEOTIDE SEQUENCE [LARGE SCALE GENOMIC DNA]</scope>
    <source>
        <strain evidence="3 4">HHU CXW</strain>
    </source>
</reference>
<dbReference type="Proteomes" id="UP000621447">
    <property type="component" value="Unassembled WGS sequence"/>
</dbReference>
<accession>A0ABX2JFL7</accession>
<dbReference type="RefSeq" id="WP_174193950.1">
    <property type="nucleotide sequence ID" value="NZ_JABULH010000003.1"/>
</dbReference>
<dbReference type="InterPro" id="IPR035421">
    <property type="entry name" value="Terminase_6C"/>
</dbReference>
<organism evidence="3 4">
    <name type="scientific">Sphingomonas hominis</name>
    <dbReference type="NCBI Taxonomy" id="2741495"/>
    <lineage>
        <taxon>Bacteria</taxon>
        <taxon>Pseudomonadati</taxon>
        <taxon>Pseudomonadota</taxon>
        <taxon>Alphaproteobacteria</taxon>
        <taxon>Sphingomonadales</taxon>
        <taxon>Sphingomonadaceae</taxon>
        <taxon>Sphingomonas</taxon>
    </lineage>
</organism>
<dbReference type="InterPro" id="IPR027417">
    <property type="entry name" value="P-loop_NTPase"/>
</dbReference>
<name>A0ABX2JFL7_9SPHN</name>
<sequence>MSGGSGATGSGATESGDASPVERLAQLSPAYRQRIISKLPVGFRRELAERWRLRAHDGQLAPPGDWQVWLIRAGRGFGKTRAGAEWVNAAAKARAIRVALVGATIEDARRVMVEGPSGVIAVAGADVPLVWKPARGEVRWPSGAVATVYSAAAAEGLCGPEHHLAWADELGKWKGVEAWNNLLMGLRLGDDPRALVTTTPRTTQLMRQVMAAPGTVETRGRTRDNPHLPARFVSAMEAAYGGTRLGRQELEGEMMADVVAALWTRALLDAQRVTPRRVPVLRRVVVGVDPPASAGGDACGIVAAGLGVDDCGYVLEDASVAGASPENWARAVAGCAARHGADRVVAEKNQGGDMVGHVLRTVDAGLAVTLVHASRGKAARAEPVAALYETRRVWHAGAFPALEDELAGLQAGGGYEGPGRSPDRADACVWALSALMLGARGEASVRVLG</sequence>
<evidence type="ECO:0000313" key="4">
    <source>
        <dbReference type="Proteomes" id="UP000621447"/>
    </source>
</evidence>
<keyword evidence="4" id="KW-1185">Reference proteome</keyword>
<comment type="caution">
    <text evidence="3">The sequence shown here is derived from an EMBL/GenBank/DDBJ whole genome shotgun (WGS) entry which is preliminary data.</text>
</comment>
<keyword evidence="1" id="KW-1188">Viral release from host cell</keyword>
<evidence type="ECO:0000313" key="3">
    <source>
        <dbReference type="EMBL" id="NTS65313.1"/>
    </source>
</evidence>
<protein>
    <submittedName>
        <fullName evidence="3">DNA-packaging protein</fullName>
    </submittedName>
</protein>
<evidence type="ECO:0000256" key="1">
    <source>
        <dbReference type="ARBA" id="ARBA00022612"/>
    </source>
</evidence>
<dbReference type="Gene3D" id="3.40.50.300">
    <property type="entry name" value="P-loop containing nucleotide triphosphate hydrolases"/>
    <property type="match status" value="1"/>
</dbReference>
<dbReference type="EMBL" id="JABULH010000003">
    <property type="protein sequence ID" value="NTS65313.1"/>
    <property type="molecule type" value="Genomic_DNA"/>
</dbReference>
<dbReference type="Pfam" id="PF03237">
    <property type="entry name" value="Terminase_6N"/>
    <property type="match status" value="1"/>
</dbReference>
<dbReference type="Pfam" id="PF17289">
    <property type="entry name" value="Terminase_6C"/>
    <property type="match status" value="1"/>
</dbReference>
<dbReference type="Gene3D" id="3.30.420.240">
    <property type="match status" value="1"/>
</dbReference>